<dbReference type="Gramene" id="LPERR02G16790.1">
    <property type="protein sequence ID" value="LPERR02G16790.1"/>
    <property type="gene ID" value="LPERR02G16790"/>
</dbReference>
<dbReference type="HOGENOM" id="CLU_2124646_0_0_1"/>
<evidence type="ECO:0000313" key="2">
    <source>
        <dbReference type="Proteomes" id="UP000032180"/>
    </source>
</evidence>
<dbReference type="EnsemblPlants" id="LPERR02G16790.1">
    <property type="protein sequence ID" value="LPERR02G16790.1"/>
    <property type="gene ID" value="LPERR02G16790"/>
</dbReference>
<name>A0A0D9VH65_9ORYZ</name>
<reference evidence="2" key="2">
    <citation type="submission" date="2013-12" db="EMBL/GenBank/DDBJ databases">
        <authorList>
            <person name="Yu Y."/>
            <person name="Lee S."/>
            <person name="de Baynast K."/>
            <person name="Wissotski M."/>
            <person name="Liu L."/>
            <person name="Talag J."/>
            <person name="Goicoechea J."/>
            <person name="Angelova A."/>
            <person name="Jetty R."/>
            <person name="Kudrna D."/>
            <person name="Golser W."/>
            <person name="Rivera L."/>
            <person name="Zhang J."/>
            <person name="Wing R."/>
        </authorList>
    </citation>
    <scope>NUCLEOTIDE SEQUENCE</scope>
</reference>
<accession>A0A0D9VH65</accession>
<reference evidence="1 2" key="1">
    <citation type="submission" date="2012-08" db="EMBL/GenBank/DDBJ databases">
        <title>Oryza genome evolution.</title>
        <authorList>
            <person name="Wing R.A."/>
        </authorList>
    </citation>
    <scope>NUCLEOTIDE SEQUENCE</scope>
</reference>
<keyword evidence="2" id="KW-1185">Reference proteome</keyword>
<proteinExistence type="predicted"/>
<organism evidence="1 2">
    <name type="scientific">Leersia perrieri</name>
    <dbReference type="NCBI Taxonomy" id="77586"/>
    <lineage>
        <taxon>Eukaryota</taxon>
        <taxon>Viridiplantae</taxon>
        <taxon>Streptophyta</taxon>
        <taxon>Embryophyta</taxon>
        <taxon>Tracheophyta</taxon>
        <taxon>Spermatophyta</taxon>
        <taxon>Magnoliopsida</taxon>
        <taxon>Liliopsida</taxon>
        <taxon>Poales</taxon>
        <taxon>Poaceae</taxon>
        <taxon>BOP clade</taxon>
        <taxon>Oryzoideae</taxon>
        <taxon>Oryzeae</taxon>
        <taxon>Oryzinae</taxon>
        <taxon>Leersia</taxon>
    </lineage>
</organism>
<dbReference type="STRING" id="77586.A0A0D9VH65"/>
<dbReference type="AlphaFoldDB" id="A0A0D9VH65"/>
<dbReference type="Proteomes" id="UP000032180">
    <property type="component" value="Chromosome 2"/>
</dbReference>
<evidence type="ECO:0000313" key="1">
    <source>
        <dbReference type="EnsemblPlants" id="LPERR02G16790.1"/>
    </source>
</evidence>
<protein>
    <submittedName>
        <fullName evidence="1">Uncharacterized protein</fullName>
    </submittedName>
</protein>
<sequence length="114" mass="11411">MLIFTPPARYAASHGAASVTPEDIGMGVLVIEMPESVAATTPRDVAARSPPGSARLSRSLRRLWSFGRQGAVAGSSCSGAGDNGGGEHGVSVAVGIHVVEAPAPELTAARASCS</sequence>
<reference evidence="1" key="3">
    <citation type="submission" date="2015-04" db="UniProtKB">
        <authorList>
            <consortium name="EnsemblPlants"/>
        </authorList>
    </citation>
    <scope>IDENTIFICATION</scope>
</reference>